<reference evidence="2 3" key="1">
    <citation type="submission" date="2023-07" db="EMBL/GenBank/DDBJ databases">
        <title>Comparative genomics of wheat-associated soil bacteria to identify genetic determinants of phenazine resistance.</title>
        <authorList>
            <person name="Mouncey N."/>
        </authorList>
    </citation>
    <scope>NUCLEOTIDE SEQUENCE [LARGE SCALE GENOMIC DNA]</scope>
    <source>
        <strain evidence="2 3">W4I11</strain>
    </source>
</reference>
<feature type="domain" description="Aldehyde oxidase/xanthine dehydrogenase first molybdopterin binding" evidence="1">
    <location>
        <begin position="2"/>
        <end position="46"/>
    </location>
</feature>
<dbReference type="SUPFAM" id="SSF56003">
    <property type="entry name" value="Molybdenum cofactor-binding domain"/>
    <property type="match status" value="1"/>
</dbReference>
<dbReference type="InterPro" id="IPR008274">
    <property type="entry name" value="AldOxase/xan_DH_MoCoBD1"/>
</dbReference>
<keyword evidence="3" id="KW-1185">Reference proteome</keyword>
<comment type="caution">
    <text evidence="2">The sequence shown here is derived from an EMBL/GenBank/DDBJ whole genome shotgun (WGS) entry which is preliminary data.</text>
</comment>
<dbReference type="InterPro" id="IPR037165">
    <property type="entry name" value="AldOxase/xan_DH_Mopterin-bd_sf"/>
</dbReference>
<protein>
    <submittedName>
        <fullName evidence="2">CO/xanthine dehydrogenase Mo-binding subunit</fullName>
    </submittedName>
</protein>
<gene>
    <name evidence="2" type="ORF">QFZ34_001477</name>
</gene>
<dbReference type="EMBL" id="JAUSZT010000002">
    <property type="protein sequence ID" value="MDQ0996300.1"/>
    <property type="molecule type" value="Genomic_DNA"/>
</dbReference>
<name>A0ABU0S6C7_9HYPH</name>
<dbReference type="Proteomes" id="UP001237780">
    <property type="component" value="Unassembled WGS sequence"/>
</dbReference>
<evidence type="ECO:0000313" key="3">
    <source>
        <dbReference type="Proteomes" id="UP001237780"/>
    </source>
</evidence>
<evidence type="ECO:0000259" key="1">
    <source>
        <dbReference type="Pfam" id="PF02738"/>
    </source>
</evidence>
<sequence length="47" mass="4866">MMGMEPQVLRGVSPYTGGGFGQKSGIQEQSGLAASAAMLLRKPVKLS</sequence>
<evidence type="ECO:0000313" key="2">
    <source>
        <dbReference type="EMBL" id="MDQ0996300.1"/>
    </source>
</evidence>
<dbReference type="RefSeq" id="WP_307278640.1">
    <property type="nucleotide sequence ID" value="NZ_JAUSZT010000002.1"/>
</dbReference>
<accession>A0ABU0S6C7</accession>
<organism evidence="2 3">
    <name type="scientific">Phyllobacterium ifriqiyense</name>
    <dbReference type="NCBI Taxonomy" id="314238"/>
    <lineage>
        <taxon>Bacteria</taxon>
        <taxon>Pseudomonadati</taxon>
        <taxon>Pseudomonadota</taxon>
        <taxon>Alphaproteobacteria</taxon>
        <taxon>Hyphomicrobiales</taxon>
        <taxon>Phyllobacteriaceae</taxon>
        <taxon>Phyllobacterium</taxon>
    </lineage>
</organism>
<dbReference type="Gene3D" id="3.30.365.10">
    <property type="entry name" value="Aldehyde oxidase/xanthine dehydrogenase, molybdopterin binding domain"/>
    <property type="match status" value="1"/>
</dbReference>
<proteinExistence type="predicted"/>
<dbReference type="Pfam" id="PF02738">
    <property type="entry name" value="MoCoBD_1"/>
    <property type="match status" value="1"/>
</dbReference>